<dbReference type="CDD" id="cd00496">
    <property type="entry name" value="PheRS_alpha_core"/>
    <property type="match status" value="1"/>
</dbReference>
<dbReference type="InterPro" id="IPR004188">
    <property type="entry name" value="Phe-tRNA_ligase_II_N"/>
</dbReference>
<keyword evidence="4 13" id="KW-0963">Cytoplasm</keyword>
<comment type="subcellular location">
    <subcellularLocation>
        <location evidence="1 13">Cytoplasm</location>
    </subcellularLocation>
</comment>
<dbReference type="EC" id="6.1.1.20" evidence="13"/>
<dbReference type="Pfam" id="PF01409">
    <property type="entry name" value="tRNA-synt_2d"/>
    <property type="match status" value="1"/>
</dbReference>
<dbReference type="SUPFAM" id="SSF55681">
    <property type="entry name" value="Class II aaRS and biotin synthetases"/>
    <property type="match status" value="1"/>
</dbReference>
<evidence type="ECO:0000256" key="2">
    <source>
        <dbReference type="ARBA" id="ARBA00010207"/>
    </source>
</evidence>
<keyword evidence="7 13" id="KW-0547">Nucleotide-binding</keyword>
<evidence type="ECO:0000256" key="10">
    <source>
        <dbReference type="ARBA" id="ARBA00022917"/>
    </source>
</evidence>
<dbReference type="Pfam" id="PF02912">
    <property type="entry name" value="Phe_tRNA-synt_N"/>
    <property type="match status" value="1"/>
</dbReference>
<evidence type="ECO:0000256" key="1">
    <source>
        <dbReference type="ARBA" id="ARBA00004496"/>
    </source>
</evidence>
<dbReference type="HAMAP" id="MF_00281">
    <property type="entry name" value="Phe_tRNA_synth_alpha1"/>
    <property type="match status" value="1"/>
</dbReference>
<dbReference type="InterPro" id="IPR004529">
    <property type="entry name" value="Phe-tRNA-synth_IIc_asu"/>
</dbReference>
<sequence length="347" mass="40003">MSYSNIYSLQTEATNRILSSSSLEELESVRLYYFGKSGIITTCLRNIAAVSNMEERKSIGSSINAICAELKSLINSQKEKLHKIQVNTQLMQDTVDISLPIRPKQIARLHPISKTLHEVKHIFSSLGFKLSDGPELEDEFHVFDALNTHKYHPAREENDTFYLKTLVNQRRVVLRTHTSSVQIRVMKSNKGNYPIKVIAPGKVYRNDWDSTHSPMFHQIEGLYIDKNVNMGHLKYCVHYFLKKFFGENIQIRFRNSYFPFTEPSAEVDIKSSNRDWIEILGCGIVHHNVLTNVNIDPDQYSGFAFGIGIERITMLKYNIGDLRKFYSNKLQWLAHHGFCFSNLITTC</sequence>
<dbReference type="PATRIC" id="fig|1359167.3.peg.587"/>
<evidence type="ECO:0000256" key="13">
    <source>
        <dbReference type="HAMAP-Rule" id="MF_00281"/>
    </source>
</evidence>
<dbReference type="GO" id="GO:0005737">
    <property type="term" value="C:cytoplasm"/>
    <property type="evidence" value="ECO:0007669"/>
    <property type="project" value="UniProtKB-SubCell"/>
</dbReference>
<comment type="subunit">
    <text evidence="3 13">Tetramer of two alpha and two beta subunits.</text>
</comment>
<dbReference type="RefSeq" id="WP_045804913.1">
    <property type="nucleotide sequence ID" value="NZ_LANU01000002.1"/>
</dbReference>
<dbReference type="NCBIfam" id="TIGR00468">
    <property type="entry name" value="pheS"/>
    <property type="match status" value="1"/>
</dbReference>
<evidence type="ECO:0000313" key="16">
    <source>
        <dbReference type="Proteomes" id="UP000033546"/>
    </source>
</evidence>
<keyword evidence="9 13" id="KW-0460">Magnesium</keyword>
<evidence type="ECO:0000256" key="9">
    <source>
        <dbReference type="ARBA" id="ARBA00022842"/>
    </source>
</evidence>
<dbReference type="GO" id="GO:0004826">
    <property type="term" value="F:phenylalanine-tRNA ligase activity"/>
    <property type="evidence" value="ECO:0007669"/>
    <property type="project" value="UniProtKB-UniRule"/>
</dbReference>
<dbReference type="Proteomes" id="UP000033546">
    <property type="component" value="Unassembled WGS sequence"/>
</dbReference>
<evidence type="ECO:0000256" key="12">
    <source>
        <dbReference type="ARBA" id="ARBA00049255"/>
    </source>
</evidence>
<comment type="similarity">
    <text evidence="2 13">Belongs to the class-II aminoacyl-tRNA synthetase family. Phe-tRNA synthetase alpha subunit type 1 subfamily.</text>
</comment>
<comment type="caution">
    <text evidence="15">The sequence shown here is derived from an EMBL/GenBank/DDBJ whole genome shotgun (WGS) entry which is preliminary data.</text>
</comment>
<accession>A0A0F3NC62</accession>
<feature type="binding site" evidence="13">
    <location>
        <position position="262"/>
    </location>
    <ligand>
        <name>Mg(2+)</name>
        <dbReference type="ChEBI" id="CHEBI:18420"/>
        <note>shared with beta subunit</note>
    </ligand>
</feature>
<evidence type="ECO:0000256" key="8">
    <source>
        <dbReference type="ARBA" id="ARBA00022840"/>
    </source>
</evidence>
<evidence type="ECO:0000256" key="7">
    <source>
        <dbReference type="ARBA" id="ARBA00022741"/>
    </source>
</evidence>
<name>A0A0F3NC62_9RICK</name>
<protein>
    <recommendedName>
        <fullName evidence="13">Phenylalanine--tRNA ligase alpha subunit</fullName>
        <ecNumber evidence="13">6.1.1.20</ecNumber>
    </recommendedName>
    <alternativeName>
        <fullName evidence="13">Phenylalanyl-tRNA synthetase alpha subunit</fullName>
        <shortName evidence="13">PheRS</shortName>
    </alternativeName>
</protein>
<reference evidence="15 16" key="1">
    <citation type="submission" date="2015-02" db="EMBL/GenBank/DDBJ databases">
        <title>Genome Sequencing of Rickettsiales.</title>
        <authorList>
            <person name="Daugherty S.C."/>
            <person name="Su Q."/>
            <person name="Abolude K."/>
            <person name="Beier-Sexton M."/>
            <person name="Carlyon J.A."/>
            <person name="Carter R."/>
            <person name="Day N.P."/>
            <person name="Dumler S.J."/>
            <person name="Dyachenko V."/>
            <person name="Godinez A."/>
            <person name="Kurtti T.J."/>
            <person name="Lichay M."/>
            <person name="Mullins K.E."/>
            <person name="Ott S."/>
            <person name="Pappas-Brown V."/>
            <person name="Paris D.H."/>
            <person name="Patel P."/>
            <person name="Richards A.L."/>
            <person name="Sadzewicz L."/>
            <person name="Sears K."/>
            <person name="Seidman D."/>
            <person name="Sengamalay N."/>
            <person name="Stenos J."/>
            <person name="Tallon L.J."/>
            <person name="Vincent G."/>
            <person name="Fraser C.M."/>
            <person name="Munderloh U."/>
            <person name="Dunning-Hotopp J.C."/>
        </authorList>
    </citation>
    <scope>NUCLEOTIDE SEQUENCE [LARGE SCALE GENOMIC DNA]</scope>
    <source>
        <strain evidence="15 16">EmCRT</strain>
    </source>
</reference>
<evidence type="ECO:0000256" key="11">
    <source>
        <dbReference type="ARBA" id="ARBA00023146"/>
    </source>
</evidence>
<dbReference type="PROSITE" id="PS50862">
    <property type="entry name" value="AA_TRNA_LIGASE_II"/>
    <property type="match status" value="1"/>
</dbReference>
<keyword evidence="11 13" id="KW-0030">Aminoacyl-tRNA synthetase</keyword>
<evidence type="ECO:0000259" key="14">
    <source>
        <dbReference type="PROSITE" id="PS50862"/>
    </source>
</evidence>
<dbReference type="GO" id="GO:0005524">
    <property type="term" value="F:ATP binding"/>
    <property type="evidence" value="ECO:0007669"/>
    <property type="project" value="UniProtKB-UniRule"/>
</dbReference>
<dbReference type="AlphaFoldDB" id="A0A0F3NC62"/>
<evidence type="ECO:0000256" key="5">
    <source>
        <dbReference type="ARBA" id="ARBA00022598"/>
    </source>
</evidence>
<comment type="cofactor">
    <cofactor evidence="13">
        <name>Mg(2+)</name>
        <dbReference type="ChEBI" id="CHEBI:18420"/>
    </cofactor>
    <text evidence="13">Binds 2 magnesium ions per tetramer.</text>
</comment>
<dbReference type="InterPro" id="IPR022911">
    <property type="entry name" value="Phe_tRNA_ligase_alpha1_bac"/>
</dbReference>
<proteinExistence type="inferred from homology"/>
<gene>
    <name evidence="13 15" type="primary">pheS</name>
    <name evidence="15" type="ORF">EMUCRT_0608</name>
</gene>
<dbReference type="GO" id="GO:0000287">
    <property type="term" value="F:magnesium ion binding"/>
    <property type="evidence" value="ECO:0007669"/>
    <property type="project" value="UniProtKB-UniRule"/>
</dbReference>
<keyword evidence="5 13" id="KW-0436">Ligase</keyword>
<dbReference type="Gene3D" id="3.30.930.10">
    <property type="entry name" value="Bira Bifunctional Protein, Domain 2"/>
    <property type="match status" value="1"/>
</dbReference>
<dbReference type="PANTHER" id="PTHR11538">
    <property type="entry name" value="PHENYLALANYL-TRNA SYNTHETASE"/>
    <property type="match status" value="1"/>
</dbReference>
<dbReference type="InterPro" id="IPR006195">
    <property type="entry name" value="aa-tRNA-synth_II"/>
</dbReference>
<keyword evidence="8 13" id="KW-0067">ATP-binding</keyword>
<dbReference type="InterPro" id="IPR010978">
    <property type="entry name" value="tRNA-bd_arm"/>
</dbReference>
<evidence type="ECO:0000256" key="3">
    <source>
        <dbReference type="ARBA" id="ARBA00011209"/>
    </source>
</evidence>
<dbReference type="PANTHER" id="PTHR11538:SF41">
    <property type="entry name" value="PHENYLALANINE--TRNA LIGASE, MITOCHONDRIAL"/>
    <property type="match status" value="1"/>
</dbReference>
<evidence type="ECO:0000256" key="4">
    <source>
        <dbReference type="ARBA" id="ARBA00022490"/>
    </source>
</evidence>
<dbReference type="GO" id="GO:0000049">
    <property type="term" value="F:tRNA binding"/>
    <property type="evidence" value="ECO:0007669"/>
    <property type="project" value="InterPro"/>
</dbReference>
<organism evidence="15 16">
    <name type="scientific">Ehrlichia cf. muris str. EmCRT</name>
    <dbReference type="NCBI Taxonomy" id="1359167"/>
    <lineage>
        <taxon>Bacteria</taxon>
        <taxon>Pseudomonadati</taxon>
        <taxon>Pseudomonadota</taxon>
        <taxon>Alphaproteobacteria</taxon>
        <taxon>Rickettsiales</taxon>
        <taxon>Anaplasmataceae</taxon>
        <taxon>Ehrlichia</taxon>
    </lineage>
</organism>
<evidence type="ECO:0000313" key="15">
    <source>
        <dbReference type="EMBL" id="KJV65658.1"/>
    </source>
</evidence>
<dbReference type="GO" id="GO:0006432">
    <property type="term" value="P:phenylalanyl-tRNA aminoacylation"/>
    <property type="evidence" value="ECO:0007669"/>
    <property type="project" value="UniProtKB-UniRule"/>
</dbReference>
<dbReference type="InterPro" id="IPR002319">
    <property type="entry name" value="Phenylalanyl-tRNA_Synthase"/>
</dbReference>
<feature type="domain" description="Aminoacyl-transfer RNA synthetases class-II family profile" evidence="14">
    <location>
        <begin position="119"/>
        <end position="315"/>
    </location>
</feature>
<dbReference type="SUPFAM" id="SSF46589">
    <property type="entry name" value="tRNA-binding arm"/>
    <property type="match status" value="1"/>
</dbReference>
<dbReference type="InterPro" id="IPR045864">
    <property type="entry name" value="aa-tRNA-synth_II/BPL/LPL"/>
</dbReference>
<evidence type="ECO:0000256" key="6">
    <source>
        <dbReference type="ARBA" id="ARBA00022723"/>
    </source>
</evidence>
<keyword evidence="10 13" id="KW-0648">Protein biosynthesis</keyword>
<dbReference type="EMBL" id="LANU01000002">
    <property type="protein sequence ID" value="KJV65658.1"/>
    <property type="molecule type" value="Genomic_DNA"/>
</dbReference>
<keyword evidence="6 13" id="KW-0479">Metal-binding</keyword>
<comment type="catalytic activity">
    <reaction evidence="12 13">
        <text>tRNA(Phe) + L-phenylalanine + ATP = L-phenylalanyl-tRNA(Phe) + AMP + diphosphate + H(+)</text>
        <dbReference type="Rhea" id="RHEA:19413"/>
        <dbReference type="Rhea" id="RHEA-COMP:9668"/>
        <dbReference type="Rhea" id="RHEA-COMP:9699"/>
        <dbReference type="ChEBI" id="CHEBI:15378"/>
        <dbReference type="ChEBI" id="CHEBI:30616"/>
        <dbReference type="ChEBI" id="CHEBI:33019"/>
        <dbReference type="ChEBI" id="CHEBI:58095"/>
        <dbReference type="ChEBI" id="CHEBI:78442"/>
        <dbReference type="ChEBI" id="CHEBI:78531"/>
        <dbReference type="ChEBI" id="CHEBI:456215"/>
        <dbReference type="EC" id="6.1.1.20"/>
    </reaction>
</comment>